<feature type="domain" description="HTH tetR-type" evidence="5">
    <location>
        <begin position="22"/>
        <end position="82"/>
    </location>
</feature>
<dbReference type="AlphaFoldDB" id="A0A0M3ARN6"/>
<comment type="caution">
    <text evidence="6">The sequence shown here is derived from an EMBL/GenBank/DDBJ whole genome shotgun (WGS) entry which is preliminary data.</text>
</comment>
<dbReference type="STRING" id="56193.YP76_14475"/>
<gene>
    <name evidence="6" type="ORF">YP76_14475</name>
</gene>
<evidence type="ECO:0000256" key="1">
    <source>
        <dbReference type="ARBA" id="ARBA00023015"/>
    </source>
</evidence>
<dbReference type="GO" id="GO:0000976">
    <property type="term" value="F:transcription cis-regulatory region binding"/>
    <property type="evidence" value="ECO:0007669"/>
    <property type="project" value="TreeGrafter"/>
</dbReference>
<dbReference type="Pfam" id="PF13305">
    <property type="entry name" value="TetR_C_33"/>
    <property type="match status" value="1"/>
</dbReference>
<dbReference type="Proteomes" id="UP000033874">
    <property type="component" value="Unassembled WGS sequence"/>
</dbReference>
<dbReference type="Pfam" id="PF00440">
    <property type="entry name" value="TetR_N"/>
    <property type="match status" value="1"/>
</dbReference>
<dbReference type="SUPFAM" id="SSF48498">
    <property type="entry name" value="Tetracyclin repressor-like, C-terminal domain"/>
    <property type="match status" value="1"/>
</dbReference>
<dbReference type="InterPro" id="IPR001647">
    <property type="entry name" value="HTH_TetR"/>
</dbReference>
<organism evidence="6 7">
    <name type="scientific">Sphingobium chungbukense</name>
    <dbReference type="NCBI Taxonomy" id="56193"/>
    <lineage>
        <taxon>Bacteria</taxon>
        <taxon>Pseudomonadati</taxon>
        <taxon>Pseudomonadota</taxon>
        <taxon>Alphaproteobacteria</taxon>
        <taxon>Sphingomonadales</taxon>
        <taxon>Sphingomonadaceae</taxon>
        <taxon>Sphingobium</taxon>
    </lineage>
</organism>
<keyword evidence="1" id="KW-0805">Transcription regulation</keyword>
<name>A0A0M3ARN6_9SPHN</name>
<sequence>MSSAPEVRRLGDVRAARAAMETDARASLLAAAAVVLSEEGPSALTVRRVAETVNASTKMIYTHFGGKDGLFNALYLHSFAGLTGAFQAHGEVQDPFLRLDKLISAYRAFALSEAALYNVMFGDLGRAWEAPIESRRQAWTSFATLRDTVRLCLVPDRAGEASRISYLLWAAMHGVVSLELRKLIGSAEDSEQLYHLAVAAVRDAHGLTR</sequence>
<dbReference type="RefSeq" id="WP_046764308.1">
    <property type="nucleotide sequence ID" value="NZ_LBIC01000006.1"/>
</dbReference>
<dbReference type="PROSITE" id="PS50977">
    <property type="entry name" value="HTH_TETR_2"/>
    <property type="match status" value="1"/>
</dbReference>
<dbReference type="PANTHER" id="PTHR30055">
    <property type="entry name" value="HTH-TYPE TRANSCRIPTIONAL REGULATOR RUTR"/>
    <property type="match status" value="1"/>
</dbReference>
<keyword evidence="3" id="KW-0804">Transcription</keyword>
<dbReference type="PANTHER" id="PTHR30055:SF234">
    <property type="entry name" value="HTH-TYPE TRANSCRIPTIONAL REGULATOR BETI"/>
    <property type="match status" value="1"/>
</dbReference>
<keyword evidence="2 4" id="KW-0238">DNA-binding</keyword>
<keyword evidence="7" id="KW-1185">Reference proteome</keyword>
<dbReference type="InterPro" id="IPR036271">
    <property type="entry name" value="Tet_transcr_reg_TetR-rel_C_sf"/>
</dbReference>
<dbReference type="InterPro" id="IPR025996">
    <property type="entry name" value="MT1864/Rv1816-like_C"/>
</dbReference>
<dbReference type="SUPFAM" id="SSF46689">
    <property type="entry name" value="Homeodomain-like"/>
    <property type="match status" value="1"/>
</dbReference>
<evidence type="ECO:0000256" key="3">
    <source>
        <dbReference type="ARBA" id="ARBA00023163"/>
    </source>
</evidence>
<feature type="DNA-binding region" description="H-T-H motif" evidence="4">
    <location>
        <begin position="45"/>
        <end position="64"/>
    </location>
</feature>
<protein>
    <recommendedName>
        <fullName evidence="5">HTH tetR-type domain-containing protein</fullName>
    </recommendedName>
</protein>
<evidence type="ECO:0000313" key="7">
    <source>
        <dbReference type="Proteomes" id="UP000033874"/>
    </source>
</evidence>
<accession>A0A0M3ARN6</accession>
<dbReference type="InterPro" id="IPR009057">
    <property type="entry name" value="Homeodomain-like_sf"/>
</dbReference>
<reference evidence="6 7" key="1">
    <citation type="submission" date="2015-04" db="EMBL/GenBank/DDBJ databases">
        <title>Genome sequence of aromatic hydrocarbons-degrading Sphingobium chungbukense DJ77.</title>
        <authorList>
            <person name="Kim Y.-C."/>
            <person name="Chae J.-C."/>
        </authorList>
    </citation>
    <scope>NUCLEOTIDE SEQUENCE [LARGE SCALE GENOMIC DNA]</scope>
    <source>
        <strain evidence="6 7">DJ77</strain>
    </source>
</reference>
<proteinExistence type="predicted"/>
<dbReference type="Gene3D" id="1.10.357.10">
    <property type="entry name" value="Tetracycline Repressor, domain 2"/>
    <property type="match status" value="1"/>
</dbReference>
<dbReference type="InterPro" id="IPR050109">
    <property type="entry name" value="HTH-type_TetR-like_transc_reg"/>
</dbReference>
<evidence type="ECO:0000256" key="2">
    <source>
        <dbReference type="ARBA" id="ARBA00023125"/>
    </source>
</evidence>
<evidence type="ECO:0000259" key="5">
    <source>
        <dbReference type="PROSITE" id="PS50977"/>
    </source>
</evidence>
<evidence type="ECO:0000256" key="4">
    <source>
        <dbReference type="PROSITE-ProRule" id="PRU00335"/>
    </source>
</evidence>
<dbReference type="EMBL" id="LBIC01000006">
    <property type="protein sequence ID" value="KKW91581.1"/>
    <property type="molecule type" value="Genomic_DNA"/>
</dbReference>
<dbReference type="GO" id="GO:0003700">
    <property type="term" value="F:DNA-binding transcription factor activity"/>
    <property type="evidence" value="ECO:0007669"/>
    <property type="project" value="TreeGrafter"/>
</dbReference>
<dbReference type="PATRIC" id="fig|56193.3.peg.3024"/>
<evidence type="ECO:0000313" key="6">
    <source>
        <dbReference type="EMBL" id="KKW91581.1"/>
    </source>
</evidence>